<dbReference type="SMART" id="SM00465">
    <property type="entry name" value="GIYc"/>
    <property type="match status" value="1"/>
</dbReference>
<dbReference type="InterPro" id="IPR050190">
    <property type="entry name" value="UPF0213_domain"/>
</dbReference>
<feature type="domain" description="GIY-YIG" evidence="2">
    <location>
        <begin position="1"/>
        <end position="77"/>
    </location>
</feature>
<dbReference type="SUPFAM" id="SSF82771">
    <property type="entry name" value="GIY-YIG endonuclease"/>
    <property type="match status" value="1"/>
</dbReference>
<dbReference type="InterPro" id="IPR035901">
    <property type="entry name" value="GIY-YIG_endonuc_sf"/>
</dbReference>
<organism evidence="3">
    <name type="scientific">Candidatus Tisiphia endosymbiont of Sergentomyia squamirostris</name>
    <dbReference type="NCBI Taxonomy" id="3113639"/>
    <lineage>
        <taxon>Bacteria</taxon>
        <taxon>Pseudomonadati</taxon>
        <taxon>Pseudomonadota</taxon>
        <taxon>Alphaproteobacteria</taxon>
        <taxon>Rickettsiales</taxon>
        <taxon>Rickettsiaceae</taxon>
        <taxon>Rickettsieae</taxon>
        <taxon>Candidatus Tisiphia</taxon>
    </lineage>
</organism>
<sequence>MSYYVYIITNKPGGVLYIGVTNDLNKRIFQHKEKIIDGFSKRYNLTKLVYVEEFSSPIEAISREKQLKNWHRTWKENLIAIQNPNWDDLSKLI</sequence>
<dbReference type="PROSITE" id="PS50164">
    <property type="entry name" value="GIY_YIG"/>
    <property type="match status" value="1"/>
</dbReference>
<reference evidence="3" key="1">
    <citation type="submission" date="2024-01" db="EMBL/GenBank/DDBJ databases">
        <title>Sequencing the genomes of a sandfly, Sergentomyia squamirostris, and its two endosymbionts.</title>
        <authorList>
            <person name="Itokawa K."/>
            <person name="Sanjoba C."/>
        </authorList>
    </citation>
    <scope>NUCLEOTIDE SEQUENCE</scope>
    <source>
        <strain evidence="3">RiSSQ</strain>
    </source>
</reference>
<dbReference type="AlphaFoldDB" id="A0AAT9G883"/>
<dbReference type="Gene3D" id="3.40.1440.10">
    <property type="entry name" value="GIY-YIG endonuclease"/>
    <property type="match status" value="1"/>
</dbReference>
<gene>
    <name evidence="3" type="ORF">DMENIID0002_06850</name>
</gene>
<name>A0AAT9G883_9RICK</name>
<dbReference type="PANTHER" id="PTHR34477">
    <property type="entry name" value="UPF0213 PROTEIN YHBQ"/>
    <property type="match status" value="1"/>
</dbReference>
<evidence type="ECO:0000313" key="3">
    <source>
        <dbReference type="EMBL" id="BFD46039.1"/>
    </source>
</evidence>
<accession>A0AAT9G883</accession>
<evidence type="ECO:0000256" key="1">
    <source>
        <dbReference type="ARBA" id="ARBA00007435"/>
    </source>
</evidence>
<dbReference type="Pfam" id="PF01541">
    <property type="entry name" value="GIY-YIG"/>
    <property type="match status" value="1"/>
</dbReference>
<dbReference type="InterPro" id="IPR000305">
    <property type="entry name" value="GIY-YIG_endonuc"/>
</dbReference>
<comment type="similarity">
    <text evidence="1">Belongs to the UPF0213 family.</text>
</comment>
<dbReference type="PANTHER" id="PTHR34477:SF5">
    <property type="entry name" value="BSL5627 PROTEIN"/>
    <property type="match status" value="1"/>
</dbReference>
<dbReference type="EMBL" id="AP029170">
    <property type="protein sequence ID" value="BFD46039.1"/>
    <property type="molecule type" value="Genomic_DNA"/>
</dbReference>
<protein>
    <submittedName>
        <fullName evidence="3">GIY-YIG nuclease family protein</fullName>
    </submittedName>
</protein>
<proteinExistence type="inferred from homology"/>
<dbReference type="CDD" id="cd10448">
    <property type="entry name" value="GIY-YIG_unchar_3"/>
    <property type="match status" value="1"/>
</dbReference>
<evidence type="ECO:0000259" key="2">
    <source>
        <dbReference type="PROSITE" id="PS50164"/>
    </source>
</evidence>